<comment type="caution">
    <text evidence="2">The sequence shown here is derived from an EMBL/GenBank/DDBJ whole genome shotgun (WGS) entry which is preliminary data.</text>
</comment>
<evidence type="ECO:0000313" key="3">
    <source>
        <dbReference type="Proteomes" id="UP001162802"/>
    </source>
</evidence>
<name>A0ABT0A7H4_9SPHN</name>
<feature type="signal peptide" evidence="1">
    <location>
        <begin position="1"/>
        <end position="19"/>
    </location>
</feature>
<evidence type="ECO:0000256" key="1">
    <source>
        <dbReference type="SAM" id="SignalP"/>
    </source>
</evidence>
<sequence length="165" mass="17587">MISEVLALLAASATAPVPAATPLPKLPVFAAADCASADSRAKVLTSPFADGSYEGRLENYVNARAQGTLGRLDHTDISAEQRRAILDATLMSPEFASTTDENARRDAALEPHFKTLEGDPSDAEACRAIVHISGEIHAMLLSVAAQWDRLALTIDREIAKTEESD</sequence>
<keyword evidence="1" id="KW-0732">Signal</keyword>
<organism evidence="2 3">
    <name type="scientific">Novosphingobium mangrovi</name>
    <name type="common">ex Hu et al. 2023</name>
    <dbReference type="NCBI Taxonomy" id="2930094"/>
    <lineage>
        <taxon>Bacteria</taxon>
        <taxon>Pseudomonadati</taxon>
        <taxon>Pseudomonadota</taxon>
        <taxon>Alphaproteobacteria</taxon>
        <taxon>Sphingomonadales</taxon>
        <taxon>Sphingomonadaceae</taxon>
        <taxon>Novosphingobium</taxon>
    </lineage>
</organism>
<feature type="chain" id="PRO_5045995057" evidence="1">
    <location>
        <begin position="20"/>
        <end position="165"/>
    </location>
</feature>
<gene>
    <name evidence="2" type="ORF">MTR65_00425</name>
</gene>
<reference evidence="2" key="1">
    <citation type="submission" date="2022-03" db="EMBL/GenBank/DDBJ databases">
        <title>Identification of a novel bacterium isolated from mangrove sediments.</title>
        <authorList>
            <person name="Pan X."/>
        </authorList>
    </citation>
    <scope>NUCLEOTIDE SEQUENCE</scope>
    <source>
        <strain evidence="2">B2637</strain>
    </source>
</reference>
<dbReference type="RefSeq" id="WP_243796260.1">
    <property type="nucleotide sequence ID" value="NZ_JALHAT010000001.1"/>
</dbReference>
<evidence type="ECO:0000313" key="2">
    <source>
        <dbReference type="EMBL" id="MCJ1959146.1"/>
    </source>
</evidence>
<protein>
    <submittedName>
        <fullName evidence="2">Uncharacterized protein</fullName>
    </submittedName>
</protein>
<dbReference type="EMBL" id="JALHAT010000001">
    <property type="protein sequence ID" value="MCJ1959146.1"/>
    <property type="molecule type" value="Genomic_DNA"/>
</dbReference>
<accession>A0ABT0A7H4</accession>
<keyword evidence="3" id="KW-1185">Reference proteome</keyword>
<dbReference type="Proteomes" id="UP001162802">
    <property type="component" value="Unassembled WGS sequence"/>
</dbReference>
<proteinExistence type="predicted"/>